<evidence type="ECO:0000313" key="3">
    <source>
        <dbReference type="Proteomes" id="UP001303373"/>
    </source>
</evidence>
<dbReference type="Proteomes" id="UP001303373">
    <property type="component" value="Chromosome 11"/>
</dbReference>
<dbReference type="AlphaFoldDB" id="A0AAQ3M884"/>
<protein>
    <recommendedName>
        <fullName evidence="1">AB hydrolase-1 domain-containing protein</fullName>
    </recommendedName>
</protein>
<sequence>MLKLNRSPIRRISWRGSRSPCVSIQGRRHSHFDVKEHTIRCQHMRERPAGAAPGRHNDLRLHVKQYTPLKSKNLKSTDVTIIGAHANGFPKEMYEPFWDDLLEAMEKSGRGIRSIWIADVTGQGQSGISNEDILGPDPCWWDHSRDLLYMINQFQDQMTGGPLIGIGHSVGGSHLAYLSLLHPSLLQGLVLVDPIIQPDLETHKQMARLSTNRRDTWPSRSEAAAKFKATKFYQQWDSRVLEKWIQYGLRDSTNDQAGNDGPVSLSTKVAQEVYYYLSAAYADERLLRDPKFILQQINPKDRNSFPLARPESQELFRRLPEIRPRVQYVFGKQSEASPPHARHSKLELTGIGVGGSGGAEQDQVREIVIDCGHLVAMERPIECAQACAEFVLRELCTFETEERRRQDIWRQLDTNERVDINDAWRQNLGVSSRRQGGQKN</sequence>
<accession>A0AAQ3M884</accession>
<dbReference type="Gene3D" id="3.40.50.1820">
    <property type="entry name" value="alpha/beta hydrolase"/>
    <property type="match status" value="1"/>
</dbReference>
<gene>
    <name evidence="2" type="ORF">R9X50_00664500</name>
</gene>
<dbReference type="InterPro" id="IPR000073">
    <property type="entry name" value="AB_hydrolase_1"/>
</dbReference>
<evidence type="ECO:0000259" key="1">
    <source>
        <dbReference type="Pfam" id="PF12697"/>
    </source>
</evidence>
<dbReference type="GO" id="GO:0016020">
    <property type="term" value="C:membrane"/>
    <property type="evidence" value="ECO:0007669"/>
    <property type="project" value="TreeGrafter"/>
</dbReference>
<reference evidence="2 3" key="1">
    <citation type="submission" date="2023-11" db="EMBL/GenBank/DDBJ databases">
        <title>An acidophilic fungus is an integral part of prey digestion in a carnivorous sundew plant.</title>
        <authorList>
            <person name="Tsai I.J."/>
        </authorList>
    </citation>
    <scope>NUCLEOTIDE SEQUENCE [LARGE SCALE GENOMIC DNA]</scope>
    <source>
        <strain evidence="2">169a</strain>
    </source>
</reference>
<dbReference type="PANTHER" id="PTHR43798:SF5">
    <property type="entry name" value="MONOACYLGLYCEROL LIPASE ABHD6"/>
    <property type="match status" value="1"/>
</dbReference>
<keyword evidence="3" id="KW-1185">Reference proteome</keyword>
<dbReference type="GO" id="GO:0047372">
    <property type="term" value="F:monoacylglycerol lipase activity"/>
    <property type="evidence" value="ECO:0007669"/>
    <property type="project" value="TreeGrafter"/>
</dbReference>
<evidence type="ECO:0000313" key="2">
    <source>
        <dbReference type="EMBL" id="WPH03762.1"/>
    </source>
</evidence>
<feature type="domain" description="AB hydrolase-1" evidence="1">
    <location>
        <begin position="84"/>
        <end position="386"/>
    </location>
</feature>
<organism evidence="2 3">
    <name type="scientific">Acrodontium crateriforme</name>
    <dbReference type="NCBI Taxonomy" id="150365"/>
    <lineage>
        <taxon>Eukaryota</taxon>
        <taxon>Fungi</taxon>
        <taxon>Dikarya</taxon>
        <taxon>Ascomycota</taxon>
        <taxon>Pezizomycotina</taxon>
        <taxon>Dothideomycetes</taxon>
        <taxon>Dothideomycetidae</taxon>
        <taxon>Mycosphaerellales</taxon>
        <taxon>Teratosphaeriaceae</taxon>
        <taxon>Acrodontium</taxon>
    </lineage>
</organism>
<proteinExistence type="predicted"/>
<dbReference type="EMBL" id="CP138590">
    <property type="protein sequence ID" value="WPH03762.1"/>
    <property type="molecule type" value="Genomic_DNA"/>
</dbReference>
<dbReference type="InterPro" id="IPR050266">
    <property type="entry name" value="AB_hydrolase_sf"/>
</dbReference>
<dbReference type="InterPro" id="IPR029058">
    <property type="entry name" value="AB_hydrolase_fold"/>
</dbReference>
<dbReference type="GO" id="GO:0046464">
    <property type="term" value="P:acylglycerol catabolic process"/>
    <property type="evidence" value="ECO:0007669"/>
    <property type="project" value="TreeGrafter"/>
</dbReference>
<name>A0AAQ3M884_9PEZI</name>
<dbReference type="SUPFAM" id="SSF53474">
    <property type="entry name" value="alpha/beta-Hydrolases"/>
    <property type="match status" value="1"/>
</dbReference>
<dbReference type="PANTHER" id="PTHR43798">
    <property type="entry name" value="MONOACYLGLYCEROL LIPASE"/>
    <property type="match status" value="1"/>
</dbReference>
<dbReference type="Pfam" id="PF12697">
    <property type="entry name" value="Abhydrolase_6"/>
    <property type="match status" value="1"/>
</dbReference>